<organism evidence="2">
    <name type="scientific">Coccidioides posadasii (strain RMSCC 757 / Silveira)</name>
    <name type="common">Valley fever fungus</name>
    <dbReference type="NCBI Taxonomy" id="443226"/>
    <lineage>
        <taxon>Eukaryota</taxon>
        <taxon>Fungi</taxon>
        <taxon>Dikarya</taxon>
        <taxon>Ascomycota</taxon>
        <taxon>Pezizomycotina</taxon>
        <taxon>Eurotiomycetes</taxon>
        <taxon>Eurotiomycetidae</taxon>
        <taxon>Onygenales</taxon>
        <taxon>Onygenaceae</taxon>
        <taxon>Coccidioides</taxon>
    </lineage>
</organism>
<reference evidence="2" key="2">
    <citation type="submission" date="2010-03" db="EMBL/GenBank/DDBJ databases">
        <title>The genome sequence of Coccidioides posadasii strain Silveira.</title>
        <authorList>
            <consortium name="The Broad Institute Genome Sequencing Center for Infectious Disease"/>
            <person name="Neafsey D."/>
            <person name="Orbach M."/>
            <person name="Henn M.R."/>
            <person name="Cole G.T."/>
            <person name="Galgiani J."/>
            <person name="Gardner M.J."/>
            <person name="Kirkland T.N."/>
            <person name="Taylor J.W."/>
            <person name="Young S.K."/>
            <person name="Zeng Q."/>
            <person name="Koehrsen M."/>
            <person name="Alvarado L."/>
            <person name="Berlin A."/>
            <person name="Borenstein D."/>
            <person name="Chapman S.B."/>
            <person name="Chen Z."/>
            <person name="Engels R."/>
            <person name="Freedman E."/>
            <person name="Gellesch M."/>
            <person name="Goldberg J."/>
            <person name="Griggs A."/>
            <person name="Gujja S."/>
            <person name="Heilman E."/>
            <person name="Heiman D."/>
            <person name="Howarth C."/>
            <person name="Jen D."/>
            <person name="Larson L."/>
            <person name="Mehta T."/>
            <person name="Neiman D."/>
            <person name="Park D."/>
            <person name="Pearson M."/>
            <person name="Richards J."/>
            <person name="Roberts A."/>
            <person name="Saif S."/>
            <person name="Shea T."/>
            <person name="Shenoy N."/>
            <person name="Sisk P."/>
            <person name="Stolte C."/>
            <person name="Sykes S."/>
            <person name="Walk T."/>
            <person name="White J."/>
            <person name="Yandava C."/>
            <person name="Haas B."/>
            <person name="Nusbaum C."/>
            <person name="Birren B."/>
        </authorList>
    </citation>
    <scope>NUCLEOTIDE SEQUENCE [LARGE SCALE GENOMIC DNA]</scope>
    <source>
        <strain evidence="2">RMSCC 757 / Silveira</strain>
    </source>
</reference>
<dbReference type="STRING" id="443226.E9DC23"/>
<dbReference type="OrthoDB" id="3549294at2759"/>
<dbReference type="Proteomes" id="UP000002497">
    <property type="component" value="Unassembled WGS sequence"/>
</dbReference>
<dbReference type="EMBL" id="GL636499">
    <property type="protein sequence ID" value="EFW15748.1"/>
    <property type="molecule type" value="Genomic_DNA"/>
</dbReference>
<evidence type="ECO:0000313" key="2">
    <source>
        <dbReference type="Proteomes" id="UP000002497"/>
    </source>
</evidence>
<dbReference type="VEuPathDB" id="FungiDB:D8B26_000004"/>
<keyword evidence="2" id="KW-1185">Reference proteome</keyword>
<dbReference type="HOGENOM" id="CLU_1610602_0_0_1"/>
<accession>E9DC23</accession>
<reference evidence="2" key="1">
    <citation type="journal article" date="2010" name="Genome Res.">
        <title>Population genomic sequencing of Coccidioides fungi reveals recent hybridization and transposon control.</title>
        <authorList>
            <person name="Neafsey D.E."/>
            <person name="Barker B.M."/>
            <person name="Sharpton T.J."/>
            <person name="Stajich J.E."/>
            <person name="Park D.J."/>
            <person name="Whiston E."/>
            <person name="Hung C.-Y."/>
            <person name="McMahan C."/>
            <person name="White J."/>
            <person name="Sykes S."/>
            <person name="Heiman D."/>
            <person name="Young S."/>
            <person name="Zeng Q."/>
            <person name="Abouelleil A."/>
            <person name="Aftuck L."/>
            <person name="Bessette D."/>
            <person name="Brown A."/>
            <person name="FitzGerald M."/>
            <person name="Lui A."/>
            <person name="Macdonald J.P."/>
            <person name="Priest M."/>
            <person name="Orbach M.J."/>
            <person name="Galgiani J.N."/>
            <person name="Kirkland T.N."/>
            <person name="Cole G.T."/>
            <person name="Birren B.W."/>
            <person name="Henn M.R."/>
            <person name="Taylor J.W."/>
            <person name="Rounsley S.D."/>
        </authorList>
    </citation>
    <scope>NUCLEOTIDE SEQUENCE [LARGE SCALE GENOMIC DNA]</scope>
    <source>
        <strain evidence="2">RMSCC 757 / Silveira</strain>
    </source>
</reference>
<sequence length="165" mass="19071">MKPEDAVRPSPEKSRTVYEQGFCIWTRLYTRAKQQSSLPRICFHLQAAVQKLPPLLHDLDLKCEYSCLYATGTSIWGTSRGQCKIPLVEKRLELPVSINHLTQLALSESLELIYQKWFNHEDNHLSVLILAWSYIFSVCWVQLMPGAELTYTEKHVEYGNNKGDE</sequence>
<dbReference type="VEuPathDB" id="FungiDB:CPSG_07375"/>
<protein>
    <submittedName>
        <fullName evidence="1">Uncharacterized protein</fullName>
    </submittedName>
</protein>
<gene>
    <name evidence="1" type="ORF">CPSG_07375</name>
</gene>
<proteinExistence type="predicted"/>
<evidence type="ECO:0000313" key="1">
    <source>
        <dbReference type="EMBL" id="EFW15748.1"/>
    </source>
</evidence>
<name>E9DC23_COCPS</name>
<dbReference type="OMA" id="HVEYGNN"/>
<dbReference type="AlphaFoldDB" id="E9DC23"/>